<name>A0A3N5BN03_9BACL</name>
<evidence type="ECO:0000313" key="6">
    <source>
        <dbReference type="EMBL" id="RPF57939.1"/>
    </source>
</evidence>
<evidence type="ECO:0000256" key="3">
    <source>
        <dbReference type="PIRSR" id="PIRSR603782-1"/>
    </source>
</evidence>
<feature type="binding site" evidence="3">
    <location>
        <position position="157"/>
    </location>
    <ligand>
        <name>Cu cation</name>
        <dbReference type="ChEBI" id="CHEBI:23378"/>
    </ligand>
</feature>
<keyword evidence="2 3" id="KW-0186">Copper</keyword>
<evidence type="ECO:0000313" key="7">
    <source>
        <dbReference type="Proteomes" id="UP000277108"/>
    </source>
</evidence>
<dbReference type="PANTHER" id="PTHR12151:SF25">
    <property type="entry name" value="LINALOOL DEHYDRATASE_ISOMERASE DOMAIN-CONTAINING PROTEIN"/>
    <property type="match status" value="1"/>
</dbReference>
<keyword evidence="4" id="KW-1015">Disulfide bond</keyword>
<feature type="domain" description="Thioredoxin" evidence="5">
    <location>
        <begin position="27"/>
        <end position="198"/>
    </location>
</feature>
<accession>A0A3N5BN03</accession>
<dbReference type="SUPFAM" id="SSF52833">
    <property type="entry name" value="Thioredoxin-like"/>
    <property type="match status" value="1"/>
</dbReference>
<dbReference type="InterPro" id="IPR003782">
    <property type="entry name" value="SCO1/SenC"/>
</dbReference>
<dbReference type="Gene3D" id="3.40.30.10">
    <property type="entry name" value="Glutaredoxin"/>
    <property type="match status" value="1"/>
</dbReference>
<proteinExistence type="inferred from homology"/>
<evidence type="ECO:0000256" key="2">
    <source>
        <dbReference type="ARBA" id="ARBA00023008"/>
    </source>
</evidence>
<gene>
    <name evidence="6" type="ORF">EDD62_0575</name>
</gene>
<feature type="disulfide bond" description="Redox-active" evidence="4">
    <location>
        <begin position="65"/>
        <end position="69"/>
    </location>
</feature>
<feature type="binding site" evidence="3">
    <location>
        <position position="65"/>
    </location>
    <ligand>
        <name>Cu cation</name>
        <dbReference type="ChEBI" id="CHEBI:23378"/>
    </ligand>
</feature>
<dbReference type="Proteomes" id="UP000277108">
    <property type="component" value="Unassembled WGS sequence"/>
</dbReference>
<sequence length="202" mass="22837">MKKIIFITITAILLLTACNQSRIEIAPGYGNVVEDFEVTNQNNKKFSEEDLKGTVTLVDFIFTNCETVCPPMTHNMASVSDQLEEEGITDYQIVSFSVDPENDKPKNLKEYIKKYNVPDDKWSLVTGYDYDFIRSFAEHNFKTIVAPPPESSDQVTHGTSFYLLDQEGKVIKTYSGIDSGDKKFPQEEIVLDVKTVINEGPM</sequence>
<protein>
    <submittedName>
        <fullName evidence="6">Protein SCO1/2</fullName>
    </submittedName>
</protein>
<evidence type="ECO:0000256" key="1">
    <source>
        <dbReference type="ARBA" id="ARBA00010996"/>
    </source>
</evidence>
<dbReference type="PROSITE" id="PS51352">
    <property type="entry name" value="THIOREDOXIN_2"/>
    <property type="match status" value="1"/>
</dbReference>
<dbReference type="PROSITE" id="PS51257">
    <property type="entry name" value="PROKAR_LIPOPROTEIN"/>
    <property type="match status" value="1"/>
</dbReference>
<reference evidence="6 7" key="1">
    <citation type="submission" date="2018-11" db="EMBL/GenBank/DDBJ databases">
        <title>Genomic Encyclopedia of Type Strains, Phase IV (KMG-IV): sequencing the most valuable type-strain genomes for metagenomic binning, comparative biology and taxonomic classification.</title>
        <authorList>
            <person name="Goeker M."/>
        </authorList>
    </citation>
    <scope>NUCLEOTIDE SEQUENCE [LARGE SCALE GENOMIC DNA]</scope>
    <source>
        <strain evidence="6 7">DSM 29158</strain>
    </source>
</reference>
<dbReference type="GO" id="GO:0046872">
    <property type="term" value="F:metal ion binding"/>
    <property type="evidence" value="ECO:0007669"/>
    <property type="project" value="UniProtKB-KW"/>
</dbReference>
<organism evidence="6 7">
    <name type="scientific">Abyssicoccus albus</name>
    <dbReference type="NCBI Taxonomy" id="1817405"/>
    <lineage>
        <taxon>Bacteria</taxon>
        <taxon>Bacillati</taxon>
        <taxon>Bacillota</taxon>
        <taxon>Bacilli</taxon>
        <taxon>Bacillales</taxon>
        <taxon>Abyssicoccaceae</taxon>
    </lineage>
</organism>
<evidence type="ECO:0000259" key="5">
    <source>
        <dbReference type="PROSITE" id="PS51352"/>
    </source>
</evidence>
<dbReference type="CDD" id="cd02968">
    <property type="entry name" value="SCO"/>
    <property type="match status" value="1"/>
</dbReference>
<feature type="binding site" evidence="3">
    <location>
        <position position="69"/>
    </location>
    <ligand>
        <name>Cu cation</name>
        <dbReference type="ChEBI" id="CHEBI:23378"/>
    </ligand>
</feature>
<dbReference type="PANTHER" id="PTHR12151">
    <property type="entry name" value="ELECTRON TRANSPORT PROTIN SCO1/SENC FAMILY MEMBER"/>
    <property type="match status" value="1"/>
</dbReference>
<keyword evidence="3" id="KW-0479">Metal-binding</keyword>
<dbReference type="InterPro" id="IPR013766">
    <property type="entry name" value="Thioredoxin_domain"/>
</dbReference>
<dbReference type="EMBL" id="RKRK01000002">
    <property type="protein sequence ID" value="RPF57939.1"/>
    <property type="molecule type" value="Genomic_DNA"/>
</dbReference>
<comment type="similarity">
    <text evidence="1">Belongs to the SCO1/2 family.</text>
</comment>
<dbReference type="RefSeq" id="WP_123807451.1">
    <property type="nucleotide sequence ID" value="NZ_RKRK01000002.1"/>
</dbReference>
<comment type="caution">
    <text evidence="6">The sequence shown here is derived from an EMBL/GenBank/DDBJ whole genome shotgun (WGS) entry which is preliminary data.</text>
</comment>
<dbReference type="OrthoDB" id="9811998at2"/>
<dbReference type="AlphaFoldDB" id="A0A3N5BN03"/>
<evidence type="ECO:0000256" key="4">
    <source>
        <dbReference type="PIRSR" id="PIRSR603782-2"/>
    </source>
</evidence>
<keyword evidence="7" id="KW-1185">Reference proteome</keyword>
<dbReference type="InterPro" id="IPR036249">
    <property type="entry name" value="Thioredoxin-like_sf"/>
</dbReference>
<dbReference type="Pfam" id="PF02630">
    <property type="entry name" value="SCO1-SenC"/>
    <property type="match status" value="1"/>
</dbReference>